<proteinExistence type="predicted"/>
<name>A0ABN0BIV5_BACFG</name>
<sequence length="111" mass="12967">MYLTRTSIAKMSISCIPLAVIKKNMKLAEAMNTYNPALSEIKRRGYNIKIRLDESQNEIERWIAQKHDLEIIGFNPLSLLGLIIIAEQYGNDWNKVHTEDWYDKILENDEI</sequence>
<evidence type="ECO:0000313" key="1">
    <source>
        <dbReference type="EMBL" id="EFR52882.1"/>
    </source>
</evidence>
<keyword evidence="2" id="KW-1185">Reference proteome</keyword>
<protein>
    <submittedName>
        <fullName evidence="1">Uncharacterized protein</fullName>
    </submittedName>
</protein>
<reference evidence="1 2" key="1">
    <citation type="submission" date="2008-12" db="EMBL/GenBank/DDBJ databases">
        <title>Annotation of Bacteroides fragilis strain 3_1_12.</title>
        <authorList>
            <consortium name="The Broad Institute Genome Sequencing Platform"/>
            <person name="Ward D."/>
            <person name="Young S.K."/>
            <person name="Kodira C.D."/>
            <person name="Zeng Q."/>
            <person name="Koehrsen M."/>
            <person name="Alvarado L."/>
            <person name="Berlin A."/>
            <person name="Borenstein D."/>
            <person name="Chen Z."/>
            <person name="Engels R."/>
            <person name="Freedman E."/>
            <person name="Gellesch M."/>
            <person name="Goldberg J."/>
            <person name="Griggs A."/>
            <person name="Gujja S."/>
            <person name="Heiman D."/>
            <person name="Hepburn T."/>
            <person name="Howarth C."/>
            <person name="Jen D."/>
            <person name="Larson L."/>
            <person name="Lewis B."/>
            <person name="Mehta T."/>
            <person name="Park D."/>
            <person name="Pearson M."/>
            <person name="Roberts A."/>
            <person name="Saif S."/>
            <person name="Shea T."/>
            <person name="Shenoy N."/>
            <person name="Sisk P."/>
            <person name="Stolte C."/>
            <person name="Sykes S."/>
            <person name="Walk T."/>
            <person name="White J."/>
            <person name="Yandava C."/>
            <person name="Allen-Vercoe E."/>
            <person name="Strauss J."/>
            <person name="Ambrose C."/>
            <person name="Lander E."/>
            <person name="Nusbaum C."/>
            <person name="Galagan J."/>
            <person name="Birren B."/>
        </authorList>
    </citation>
    <scope>NUCLEOTIDE SEQUENCE [LARGE SCALE GENOMIC DNA]</scope>
    <source>
        <strain evidence="1 2">3_1_12</strain>
    </source>
</reference>
<organism evidence="1 2">
    <name type="scientific">Bacteroides fragilis 3_1_12</name>
    <dbReference type="NCBI Taxonomy" id="457424"/>
    <lineage>
        <taxon>Bacteria</taxon>
        <taxon>Pseudomonadati</taxon>
        <taxon>Bacteroidota</taxon>
        <taxon>Bacteroidia</taxon>
        <taxon>Bacteroidales</taxon>
        <taxon>Bacteroidaceae</taxon>
        <taxon>Bacteroides</taxon>
    </lineage>
</organism>
<gene>
    <name evidence="1" type="ORF">BFAG_01577</name>
</gene>
<accession>A0ABN0BIV5</accession>
<dbReference type="Proteomes" id="UP000005101">
    <property type="component" value="Unassembled WGS sequence"/>
</dbReference>
<dbReference type="EMBL" id="EQ973213">
    <property type="protein sequence ID" value="EFR52882.1"/>
    <property type="molecule type" value="Genomic_DNA"/>
</dbReference>
<evidence type="ECO:0000313" key="2">
    <source>
        <dbReference type="Proteomes" id="UP000005101"/>
    </source>
</evidence>